<evidence type="ECO:0000259" key="3">
    <source>
        <dbReference type="PROSITE" id="PS51272"/>
    </source>
</evidence>
<evidence type="ECO:0000313" key="4">
    <source>
        <dbReference type="EMBL" id="MEP0947446.1"/>
    </source>
</evidence>
<accession>A0ABV0K4I9</accession>
<sequence length="345" mass="37320">MVNLPPDPPNPSDASRRVGDTAPRTRRTLEPDELLAVVLAFLGIGSILWWGLTRSQGPLADPDLLSRRVEEPSSLAQPEMEGAEEDFEPRTFERGDRPQQDPVAGGPRFGPEEQRSSVVTRESPSGVVLPVNPNETLSDPSTGVVDSTQPLDISDVPPTYWAYPFIKPMFDGGYLPNFPESSFQPDQPLTRAELAALLNEAFGDVPREGSVRAFVDVPSNYWAAPAIDSVVSQGFMNGYPEGDFRPDQAVPRYEVLVSLASGLGLTDSSAPDQTLQAFVDLSPLPPWARPKVAAAAENALVVNHPNRDQLKPAQAATRAEVVAMIHQALVQQGKLPAVESEYAVP</sequence>
<dbReference type="InterPro" id="IPR051465">
    <property type="entry name" value="Cell_Envelope_Struct_Comp"/>
</dbReference>
<evidence type="ECO:0000313" key="5">
    <source>
        <dbReference type="Proteomes" id="UP001482513"/>
    </source>
</evidence>
<dbReference type="RefSeq" id="WP_190702402.1">
    <property type="nucleotide sequence ID" value="NZ_JAMPKX010000004.1"/>
</dbReference>
<feature type="region of interest" description="Disordered" evidence="1">
    <location>
        <begin position="1"/>
        <end position="27"/>
    </location>
</feature>
<feature type="compositionally biased region" description="Pro residues" evidence="1">
    <location>
        <begin position="1"/>
        <end position="11"/>
    </location>
</feature>
<evidence type="ECO:0000256" key="2">
    <source>
        <dbReference type="SAM" id="Phobius"/>
    </source>
</evidence>
<dbReference type="Proteomes" id="UP001482513">
    <property type="component" value="Unassembled WGS sequence"/>
</dbReference>
<comment type="caution">
    <text evidence="4">The sequence shown here is derived from an EMBL/GenBank/DDBJ whole genome shotgun (WGS) entry which is preliminary data.</text>
</comment>
<dbReference type="InterPro" id="IPR001119">
    <property type="entry name" value="SLH_dom"/>
</dbReference>
<keyword evidence="2" id="KW-1133">Transmembrane helix</keyword>
<keyword evidence="2" id="KW-0472">Membrane</keyword>
<proteinExistence type="predicted"/>
<gene>
    <name evidence="4" type="ORF">NC992_11230</name>
</gene>
<keyword evidence="5" id="KW-1185">Reference proteome</keyword>
<feature type="domain" description="SLH" evidence="3">
    <location>
        <begin position="210"/>
        <end position="273"/>
    </location>
</feature>
<protein>
    <submittedName>
        <fullName evidence="4">S-layer homology domain-containing protein</fullName>
    </submittedName>
</protein>
<feature type="transmembrane region" description="Helical" evidence="2">
    <location>
        <begin position="34"/>
        <end position="52"/>
    </location>
</feature>
<dbReference type="PROSITE" id="PS51272">
    <property type="entry name" value="SLH"/>
    <property type="match status" value="3"/>
</dbReference>
<organism evidence="4 5">
    <name type="scientific">Leptolyngbya subtilissima DQ-A4</name>
    <dbReference type="NCBI Taxonomy" id="2933933"/>
    <lineage>
        <taxon>Bacteria</taxon>
        <taxon>Bacillati</taxon>
        <taxon>Cyanobacteriota</taxon>
        <taxon>Cyanophyceae</taxon>
        <taxon>Leptolyngbyales</taxon>
        <taxon>Leptolyngbyaceae</taxon>
        <taxon>Leptolyngbya group</taxon>
        <taxon>Leptolyngbya</taxon>
    </lineage>
</organism>
<feature type="compositionally biased region" description="Polar residues" evidence="1">
    <location>
        <begin position="133"/>
        <end position="150"/>
    </location>
</feature>
<dbReference type="Pfam" id="PF00395">
    <property type="entry name" value="SLH"/>
    <property type="match status" value="3"/>
</dbReference>
<evidence type="ECO:0000256" key="1">
    <source>
        <dbReference type="SAM" id="MobiDB-lite"/>
    </source>
</evidence>
<dbReference type="PANTHER" id="PTHR43308">
    <property type="entry name" value="OUTER MEMBRANE PROTEIN ALPHA-RELATED"/>
    <property type="match status" value="1"/>
</dbReference>
<feature type="compositionally biased region" description="Basic and acidic residues" evidence="1">
    <location>
        <begin position="88"/>
        <end position="99"/>
    </location>
</feature>
<feature type="region of interest" description="Disordered" evidence="1">
    <location>
        <begin position="71"/>
        <end position="150"/>
    </location>
</feature>
<keyword evidence="2" id="KW-0812">Transmembrane</keyword>
<reference evidence="4 5" key="1">
    <citation type="submission" date="2022-04" db="EMBL/GenBank/DDBJ databases">
        <title>Positive selection, recombination, and allopatry shape intraspecific diversity of widespread and dominant cyanobacteria.</title>
        <authorList>
            <person name="Wei J."/>
            <person name="Shu W."/>
            <person name="Hu C."/>
        </authorList>
    </citation>
    <scope>NUCLEOTIDE SEQUENCE [LARGE SCALE GENOMIC DNA]</scope>
    <source>
        <strain evidence="4 5">DQ-A4</strain>
    </source>
</reference>
<name>A0ABV0K4I9_9CYAN</name>
<feature type="domain" description="SLH" evidence="3">
    <location>
        <begin position="275"/>
        <end position="339"/>
    </location>
</feature>
<feature type="domain" description="SLH" evidence="3">
    <location>
        <begin position="149"/>
        <end position="209"/>
    </location>
</feature>
<dbReference type="EMBL" id="JAMPKX010000004">
    <property type="protein sequence ID" value="MEP0947446.1"/>
    <property type="molecule type" value="Genomic_DNA"/>
</dbReference>